<name>E3CUD4_9BACT</name>
<dbReference type="eggNOG" id="COG1309">
    <property type="taxonomic scope" value="Bacteria"/>
</dbReference>
<dbReference type="Proteomes" id="UP000005096">
    <property type="component" value="Chromosome"/>
</dbReference>
<dbReference type="RefSeq" id="WP_006300252.1">
    <property type="nucleotide sequence ID" value="NZ_CM001022.1"/>
</dbReference>
<proteinExistence type="predicted"/>
<dbReference type="Gene3D" id="1.10.357.10">
    <property type="entry name" value="Tetracycline Repressor, domain 2"/>
    <property type="match status" value="1"/>
</dbReference>
<accession>E3CUD4</accession>
<dbReference type="InterPro" id="IPR009057">
    <property type="entry name" value="Homeodomain-like_sf"/>
</dbReference>
<dbReference type="STRING" id="584708.Apau_0664"/>
<keyword evidence="1 2" id="KW-0238">DNA-binding</keyword>
<dbReference type="PROSITE" id="PS50977">
    <property type="entry name" value="HTH_TETR_2"/>
    <property type="match status" value="1"/>
</dbReference>
<dbReference type="PaxDb" id="584708-Apau_0664"/>
<evidence type="ECO:0000256" key="1">
    <source>
        <dbReference type="ARBA" id="ARBA00023125"/>
    </source>
</evidence>
<dbReference type="InterPro" id="IPR036271">
    <property type="entry name" value="Tet_transcr_reg_TetR-rel_C_sf"/>
</dbReference>
<feature type="DNA-binding region" description="H-T-H motif" evidence="2">
    <location>
        <begin position="29"/>
        <end position="48"/>
    </location>
</feature>
<dbReference type="InterPro" id="IPR001647">
    <property type="entry name" value="HTH_TetR"/>
</dbReference>
<dbReference type="OrthoDB" id="66596at2"/>
<dbReference type="SUPFAM" id="SSF48498">
    <property type="entry name" value="Tetracyclin repressor-like, C-terminal domain"/>
    <property type="match status" value="1"/>
</dbReference>
<evidence type="ECO:0000313" key="4">
    <source>
        <dbReference type="EMBL" id="EFQ23093.1"/>
    </source>
</evidence>
<dbReference type="HOGENOM" id="CLU_100170_2_0_0"/>
<evidence type="ECO:0000313" key="5">
    <source>
        <dbReference type="Proteomes" id="UP000005096"/>
    </source>
</evidence>
<feature type="domain" description="HTH tetR-type" evidence="3">
    <location>
        <begin position="6"/>
        <end position="66"/>
    </location>
</feature>
<dbReference type="EMBL" id="CM001022">
    <property type="protein sequence ID" value="EFQ23093.1"/>
    <property type="molecule type" value="Genomic_DNA"/>
</dbReference>
<organism evidence="4 5">
    <name type="scientific">Aminomonas paucivorans DSM 12260</name>
    <dbReference type="NCBI Taxonomy" id="584708"/>
    <lineage>
        <taxon>Bacteria</taxon>
        <taxon>Thermotogati</taxon>
        <taxon>Synergistota</taxon>
        <taxon>Synergistia</taxon>
        <taxon>Synergistales</taxon>
        <taxon>Synergistaceae</taxon>
        <taxon>Aminomonas</taxon>
    </lineage>
</organism>
<evidence type="ECO:0000256" key="2">
    <source>
        <dbReference type="PROSITE-ProRule" id="PRU00335"/>
    </source>
</evidence>
<gene>
    <name evidence="4" type="ORF">Apau_0664</name>
</gene>
<dbReference type="GO" id="GO:0003677">
    <property type="term" value="F:DNA binding"/>
    <property type="evidence" value="ECO:0007669"/>
    <property type="project" value="UniProtKB-UniRule"/>
</dbReference>
<keyword evidence="5" id="KW-1185">Reference proteome</keyword>
<evidence type="ECO:0000259" key="3">
    <source>
        <dbReference type="PROSITE" id="PS50977"/>
    </source>
</evidence>
<dbReference type="AlphaFoldDB" id="E3CUD4"/>
<protein>
    <submittedName>
        <fullName evidence="4">Transcriptional regulator, TetR family</fullName>
    </submittedName>
</protein>
<dbReference type="SUPFAM" id="SSF46689">
    <property type="entry name" value="Homeodomain-like"/>
    <property type="match status" value="1"/>
</dbReference>
<dbReference type="Pfam" id="PF00440">
    <property type="entry name" value="TetR_N"/>
    <property type="match status" value="1"/>
</dbReference>
<sequence length="195" mass="21731">MPPPVSLTRETILAEALALVRAEGLESLTARRLAARLGCSVAPLYRTWGSMDELVRGTLRRIRELLEGRTARCSTGMAFRDVGLGRVLFARDEPRLYRALFQESPLSREARRGFFEQVEESMGREPPLDRLSPLRRRALLEELTAYTHGLALLCMEGEVADVRDEALNGRIGRVGRAVIRSFLEEPGPEREGGGA</sequence>
<reference evidence="4 5" key="1">
    <citation type="journal article" date="2010" name="Stand. Genomic Sci.">
        <title>Non-contiguous finished genome sequence of Aminomonas paucivorans type strain (GLU-3).</title>
        <authorList>
            <person name="Pitluck S."/>
            <person name="Yasawong M."/>
            <person name="Held B."/>
            <person name="Lapidus A."/>
            <person name="Nolan M."/>
            <person name="Copeland A."/>
            <person name="Lucas S."/>
            <person name="Del Rio T.G."/>
            <person name="Tice H."/>
            <person name="Cheng J.F."/>
            <person name="Chertkov O."/>
            <person name="Goodwin L."/>
            <person name="Tapia R."/>
            <person name="Han C."/>
            <person name="Liolios K."/>
            <person name="Ivanova N."/>
            <person name="Mavromatis K."/>
            <person name="Ovchinnikova G."/>
            <person name="Pati A."/>
            <person name="Chen A."/>
            <person name="Palaniappan K."/>
            <person name="Land M."/>
            <person name="Hauser L."/>
            <person name="Chang Y.J."/>
            <person name="Jeffries C.D."/>
            <person name="Pukall R."/>
            <person name="Spring S."/>
            <person name="Rohde M."/>
            <person name="Sikorski J."/>
            <person name="Goker M."/>
            <person name="Woyke T."/>
            <person name="Bristow J."/>
            <person name="Eisen J.A."/>
            <person name="Markowitz V."/>
            <person name="Hugenholtz P."/>
            <person name="Kyrpides N.C."/>
            <person name="Klenk H.P."/>
        </authorList>
    </citation>
    <scope>NUCLEOTIDE SEQUENCE [LARGE SCALE GENOMIC DNA]</scope>
    <source>
        <strain evidence="4 5">DSM 12260</strain>
    </source>
</reference>